<feature type="compositionally biased region" description="Basic and acidic residues" evidence="4">
    <location>
        <begin position="385"/>
        <end position="394"/>
    </location>
</feature>
<comment type="similarity">
    <text evidence="1">Belongs to the CDR2 family.</text>
</comment>
<dbReference type="EnsemblMetazoa" id="CapteT192483">
    <property type="protein sequence ID" value="CapteP192483"/>
    <property type="gene ID" value="CapteG192483"/>
</dbReference>
<feature type="region of interest" description="Disordered" evidence="4">
    <location>
        <begin position="338"/>
        <end position="360"/>
    </location>
</feature>
<dbReference type="PANTHER" id="PTHR19232:SF7">
    <property type="entry name" value="CENTROCORTIN, ISOFORM A"/>
    <property type="match status" value="1"/>
</dbReference>
<dbReference type="Proteomes" id="UP000014760">
    <property type="component" value="Unassembled WGS sequence"/>
</dbReference>
<dbReference type="OrthoDB" id="10059415at2759"/>
<reference evidence="5 7" key="2">
    <citation type="journal article" date="2013" name="Nature">
        <title>Insights into bilaterian evolution from three spiralian genomes.</title>
        <authorList>
            <person name="Simakov O."/>
            <person name="Marletaz F."/>
            <person name="Cho S.J."/>
            <person name="Edsinger-Gonzales E."/>
            <person name="Havlak P."/>
            <person name="Hellsten U."/>
            <person name="Kuo D.H."/>
            <person name="Larsson T."/>
            <person name="Lv J."/>
            <person name="Arendt D."/>
            <person name="Savage R."/>
            <person name="Osoegawa K."/>
            <person name="de Jong P."/>
            <person name="Grimwood J."/>
            <person name="Chapman J.A."/>
            <person name="Shapiro H."/>
            <person name="Aerts A."/>
            <person name="Otillar R.P."/>
            <person name="Terry A.Y."/>
            <person name="Boore J.L."/>
            <person name="Grigoriev I.V."/>
            <person name="Lindberg D.R."/>
            <person name="Seaver E.C."/>
            <person name="Weisblat D.A."/>
            <person name="Putnam N.H."/>
            <person name="Rokhsar D.S."/>
        </authorList>
    </citation>
    <scope>NUCLEOTIDE SEQUENCE</scope>
    <source>
        <strain evidence="5 7">I ESC-2004</strain>
    </source>
</reference>
<keyword evidence="2 3" id="KW-0175">Coiled coil</keyword>
<evidence type="ECO:0008006" key="8">
    <source>
        <dbReference type="Google" id="ProtNLM"/>
    </source>
</evidence>
<dbReference type="FunCoup" id="R7U331">
    <property type="interactions" value="25"/>
</dbReference>
<dbReference type="HOGENOM" id="CLU_048751_0_0_1"/>
<gene>
    <name evidence="5" type="ORF">CAPTEDRAFT_192483</name>
</gene>
<keyword evidence="7" id="KW-1185">Reference proteome</keyword>
<evidence type="ECO:0000256" key="4">
    <source>
        <dbReference type="SAM" id="MobiDB-lite"/>
    </source>
</evidence>
<reference evidence="6" key="3">
    <citation type="submission" date="2015-06" db="UniProtKB">
        <authorList>
            <consortium name="EnsemblMetazoa"/>
        </authorList>
    </citation>
    <scope>IDENTIFICATION</scope>
</reference>
<sequence length="477" mass="54976">MSEMYAEEEYGDSDAREEDGEVLQGGDSTGRWYQNDLFLAAELGKTLLERNRDLENQLRTSQQTLWDRQNEVDLLTRQLDVLRDVGDSRGRLYEEVDKHLQDAEKNNEALKQQAKLSKSRIERLTDTVETLESRCDDLTSQVTELKSQERKQRVHDKRTWSEPSLVDLPDNHPTSYHDAYDFLGFPNTFRSKPPSKEVQDLKETLRNLRREVNMLKRKQDDTDEELNQQREENQTLEAKINELQDEQRTREEFEEHRRTSMMCRECGGRLNSVDGFGEQNLIEHDLSEIPHGEVHRLKNGGSAYGSRESLNMIGLQTEGNTPTVEIVRDILAADFEDAGTEEKKASGEDSPTGGAGRSILGELEEQYRRLVTRYETLIEIKNTKRAEDEKKLSKDTAVQADDMQPRPVETVRPTQLSIPSSATAEQVLDFRSPLDPIEGRFENGPPEYKRLFKEIFETLRRSVVYDDDFDVLAASQE</sequence>
<dbReference type="EMBL" id="AMQN01009728">
    <property type="status" value="NOT_ANNOTATED_CDS"/>
    <property type="molecule type" value="Genomic_DNA"/>
</dbReference>
<dbReference type="OMA" id="AGPRTTW"/>
<evidence type="ECO:0000256" key="3">
    <source>
        <dbReference type="SAM" id="Coils"/>
    </source>
</evidence>
<dbReference type="InterPro" id="IPR026079">
    <property type="entry name" value="CDR2"/>
</dbReference>
<evidence type="ECO:0000256" key="2">
    <source>
        <dbReference type="ARBA" id="ARBA00023054"/>
    </source>
</evidence>
<feature type="coiled-coil region" evidence="3">
    <location>
        <begin position="198"/>
        <end position="256"/>
    </location>
</feature>
<evidence type="ECO:0000256" key="1">
    <source>
        <dbReference type="ARBA" id="ARBA00009019"/>
    </source>
</evidence>
<dbReference type="PANTHER" id="PTHR19232">
    <property type="entry name" value="CENTROCORTIN FAMILY MEMBER"/>
    <property type="match status" value="1"/>
</dbReference>
<evidence type="ECO:0000313" key="7">
    <source>
        <dbReference type="Proteomes" id="UP000014760"/>
    </source>
</evidence>
<accession>R7U331</accession>
<evidence type="ECO:0000313" key="6">
    <source>
        <dbReference type="EnsemblMetazoa" id="CapteP192483"/>
    </source>
</evidence>
<organism evidence="5">
    <name type="scientific">Capitella teleta</name>
    <name type="common">Polychaete worm</name>
    <dbReference type="NCBI Taxonomy" id="283909"/>
    <lineage>
        <taxon>Eukaryota</taxon>
        <taxon>Metazoa</taxon>
        <taxon>Spiralia</taxon>
        <taxon>Lophotrochozoa</taxon>
        <taxon>Annelida</taxon>
        <taxon>Polychaeta</taxon>
        <taxon>Sedentaria</taxon>
        <taxon>Scolecida</taxon>
        <taxon>Capitellidae</taxon>
        <taxon>Capitella</taxon>
    </lineage>
</organism>
<feature type="compositionally biased region" description="Acidic residues" evidence="4">
    <location>
        <begin position="1"/>
        <end position="21"/>
    </location>
</feature>
<reference evidence="7" key="1">
    <citation type="submission" date="2012-12" db="EMBL/GenBank/DDBJ databases">
        <authorList>
            <person name="Hellsten U."/>
            <person name="Grimwood J."/>
            <person name="Chapman J.A."/>
            <person name="Shapiro H."/>
            <person name="Aerts A."/>
            <person name="Otillar R.P."/>
            <person name="Terry A.Y."/>
            <person name="Boore J.L."/>
            <person name="Simakov O."/>
            <person name="Marletaz F."/>
            <person name="Cho S.-J."/>
            <person name="Edsinger-Gonzales E."/>
            <person name="Havlak P."/>
            <person name="Kuo D.-H."/>
            <person name="Larsson T."/>
            <person name="Lv J."/>
            <person name="Arendt D."/>
            <person name="Savage R."/>
            <person name="Osoegawa K."/>
            <person name="de Jong P."/>
            <person name="Lindberg D.R."/>
            <person name="Seaver E.C."/>
            <person name="Weisblat D.A."/>
            <person name="Putnam N.H."/>
            <person name="Grigoriev I.V."/>
            <person name="Rokhsar D.S."/>
        </authorList>
    </citation>
    <scope>NUCLEOTIDE SEQUENCE</scope>
    <source>
        <strain evidence="7">I ESC-2004</strain>
    </source>
</reference>
<evidence type="ECO:0000313" key="5">
    <source>
        <dbReference type="EMBL" id="ELU00389.1"/>
    </source>
</evidence>
<feature type="region of interest" description="Disordered" evidence="4">
    <location>
        <begin position="385"/>
        <end position="410"/>
    </location>
</feature>
<feature type="region of interest" description="Disordered" evidence="4">
    <location>
        <begin position="1"/>
        <end position="29"/>
    </location>
</feature>
<proteinExistence type="inferred from homology"/>
<protein>
    <recommendedName>
        <fullName evidence="8">Cerebellar degeneration-related protein 2-like</fullName>
    </recommendedName>
</protein>
<dbReference type="AlphaFoldDB" id="R7U331"/>
<dbReference type="EMBL" id="KB306072">
    <property type="protein sequence ID" value="ELU00389.1"/>
    <property type="molecule type" value="Genomic_DNA"/>
</dbReference>
<dbReference type="STRING" id="283909.R7U331"/>
<name>R7U331_CAPTE</name>
<feature type="coiled-coil region" evidence="3">
    <location>
        <begin position="93"/>
        <end position="148"/>
    </location>
</feature>